<evidence type="ECO:0000313" key="3">
    <source>
        <dbReference type="Proteomes" id="UP001338125"/>
    </source>
</evidence>
<organism evidence="2 3">
    <name type="scientific">Cladobotryum mycophilum</name>
    <dbReference type="NCBI Taxonomy" id="491253"/>
    <lineage>
        <taxon>Eukaryota</taxon>
        <taxon>Fungi</taxon>
        <taxon>Dikarya</taxon>
        <taxon>Ascomycota</taxon>
        <taxon>Pezizomycotina</taxon>
        <taxon>Sordariomycetes</taxon>
        <taxon>Hypocreomycetidae</taxon>
        <taxon>Hypocreales</taxon>
        <taxon>Hypocreaceae</taxon>
        <taxon>Cladobotryum</taxon>
    </lineage>
</organism>
<keyword evidence="3" id="KW-1185">Reference proteome</keyword>
<feature type="signal peptide" evidence="1">
    <location>
        <begin position="1"/>
        <end position="19"/>
    </location>
</feature>
<protein>
    <submittedName>
        <fullName evidence="2">Uncharacterized protein</fullName>
    </submittedName>
</protein>
<dbReference type="Proteomes" id="UP001338125">
    <property type="component" value="Unassembled WGS sequence"/>
</dbReference>
<comment type="caution">
    <text evidence="2">The sequence shown here is derived from an EMBL/GenBank/DDBJ whole genome shotgun (WGS) entry which is preliminary data.</text>
</comment>
<proteinExistence type="predicted"/>
<keyword evidence="1" id="KW-0732">Signal</keyword>
<name>A0ABR0STM8_9HYPO</name>
<reference evidence="2 3" key="1">
    <citation type="submission" date="2024-01" db="EMBL/GenBank/DDBJ databases">
        <title>Complete genome of Cladobotryum mycophilum ATHUM6906.</title>
        <authorList>
            <person name="Christinaki A.C."/>
            <person name="Myridakis A.I."/>
            <person name="Kouvelis V.N."/>
        </authorList>
    </citation>
    <scope>NUCLEOTIDE SEQUENCE [LARGE SCALE GENOMIC DNA]</scope>
    <source>
        <strain evidence="2 3">ATHUM6906</strain>
    </source>
</reference>
<dbReference type="EMBL" id="JAVFKD010000004">
    <property type="protein sequence ID" value="KAK5995474.1"/>
    <property type="molecule type" value="Genomic_DNA"/>
</dbReference>
<evidence type="ECO:0000313" key="2">
    <source>
        <dbReference type="EMBL" id="KAK5995474.1"/>
    </source>
</evidence>
<accession>A0ABR0STM8</accession>
<sequence length="153" mass="15814">MKFTAAVVAFAMMTTIAKASPIAGITTTTTTDTTTNSVTPISAATAPIDEPVVAVNVLSVGSTETPQGNPQGTPLVVRIASWHATGPSTFAKKLPSIVSALRVDTSNAIRHGMNALIVAGACATKPAENALRSLVRDDGRNDGYWKLGSYESL</sequence>
<evidence type="ECO:0000256" key="1">
    <source>
        <dbReference type="SAM" id="SignalP"/>
    </source>
</evidence>
<gene>
    <name evidence="2" type="ORF">PT974_03882</name>
</gene>
<feature type="chain" id="PRO_5046811631" evidence="1">
    <location>
        <begin position="20"/>
        <end position="153"/>
    </location>
</feature>